<dbReference type="AlphaFoldDB" id="A0A1E4SHE9"/>
<accession>A0A1E4SHE9</accession>
<sequence>MVGPLVVLRLDLRKLGHVILNGKNWNQLLQSFKQGIVDRLNLTRMDLVKYSRTVFTMADSL</sequence>
<gene>
    <name evidence="1" type="ORF">CANTADRAFT_26043</name>
</gene>
<dbReference type="GeneID" id="30981765"/>
<organism evidence="1 2">
    <name type="scientific">Suhomyces tanzawaensis NRRL Y-17324</name>
    <dbReference type="NCBI Taxonomy" id="984487"/>
    <lineage>
        <taxon>Eukaryota</taxon>
        <taxon>Fungi</taxon>
        <taxon>Dikarya</taxon>
        <taxon>Ascomycota</taxon>
        <taxon>Saccharomycotina</taxon>
        <taxon>Pichiomycetes</taxon>
        <taxon>Debaryomycetaceae</taxon>
        <taxon>Suhomyces</taxon>
    </lineage>
</organism>
<reference evidence="2" key="1">
    <citation type="submission" date="2016-05" db="EMBL/GenBank/DDBJ databases">
        <title>Comparative genomics of biotechnologically important yeasts.</title>
        <authorList>
            <consortium name="DOE Joint Genome Institute"/>
            <person name="Riley R."/>
            <person name="Haridas S."/>
            <person name="Wolfe K.H."/>
            <person name="Lopes M.R."/>
            <person name="Hittinger C.T."/>
            <person name="Goker M."/>
            <person name="Salamov A."/>
            <person name="Wisecaver J."/>
            <person name="Long T.M."/>
            <person name="Aerts A.L."/>
            <person name="Barry K."/>
            <person name="Choi C."/>
            <person name="Clum A."/>
            <person name="Coughlan A.Y."/>
            <person name="Deshpande S."/>
            <person name="Douglass A.P."/>
            <person name="Hanson S.J."/>
            <person name="Klenk H.-P."/>
            <person name="Labutti K."/>
            <person name="Lapidus A."/>
            <person name="Lindquist E."/>
            <person name="Lipzen A."/>
            <person name="Meier-Kolthoff J.P."/>
            <person name="Ohm R.A."/>
            <person name="Otillar R.P."/>
            <person name="Pangilinan J."/>
            <person name="Peng Y."/>
            <person name="Rokas A."/>
            <person name="Rosa C.A."/>
            <person name="Scheuner C."/>
            <person name="Sibirny A.A."/>
            <person name="Slot J.C."/>
            <person name="Stielow J.B."/>
            <person name="Sun H."/>
            <person name="Kurtzman C.P."/>
            <person name="Blackwell M."/>
            <person name="Grigoriev I.V."/>
            <person name="Jeffries T.W."/>
        </authorList>
    </citation>
    <scope>NUCLEOTIDE SEQUENCE [LARGE SCALE GENOMIC DNA]</scope>
    <source>
        <strain evidence="2">NRRL Y-17324</strain>
    </source>
</reference>
<dbReference type="RefSeq" id="XP_020064053.1">
    <property type="nucleotide sequence ID" value="XM_020207628.1"/>
</dbReference>
<name>A0A1E4SHE9_9ASCO</name>
<dbReference type="EMBL" id="KV453912">
    <property type="protein sequence ID" value="ODV78931.1"/>
    <property type="molecule type" value="Genomic_DNA"/>
</dbReference>
<dbReference type="Proteomes" id="UP000094285">
    <property type="component" value="Unassembled WGS sequence"/>
</dbReference>
<evidence type="ECO:0000313" key="1">
    <source>
        <dbReference type="EMBL" id="ODV78931.1"/>
    </source>
</evidence>
<keyword evidence="2" id="KW-1185">Reference proteome</keyword>
<proteinExistence type="predicted"/>
<protein>
    <submittedName>
        <fullName evidence="1">Uncharacterized protein</fullName>
    </submittedName>
</protein>
<evidence type="ECO:0000313" key="2">
    <source>
        <dbReference type="Proteomes" id="UP000094285"/>
    </source>
</evidence>